<reference evidence="1 2" key="1">
    <citation type="journal article" date="2023" name="IMA Fungus">
        <title>Comparative genomic study of the Penicillium genus elucidates a diverse pangenome and 15 lateral gene transfer events.</title>
        <authorList>
            <person name="Petersen C."/>
            <person name="Sorensen T."/>
            <person name="Nielsen M.R."/>
            <person name="Sondergaard T.E."/>
            <person name="Sorensen J.L."/>
            <person name="Fitzpatrick D.A."/>
            <person name="Frisvad J.C."/>
            <person name="Nielsen K.L."/>
        </authorList>
    </citation>
    <scope>NUCLEOTIDE SEQUENCE [LARGE SCALE GENOMIC DNA]</scope>
    <source>
        <strain evidence="1 2">IBT 29057</strain>
    </source>
</reference>
<comment type="caution">
    <text evidence="1">The sequence shown here is derived from an EMBL/GenBank/DDBJ whole genome shotgun (WGS) entry which is preliminary data.</text>
</comment>
<name>A0AAD6DHZ0_9EURO</name>
<dbReference type="PANTHER" id="PTHR36167:SF3">
    <property type="entry name" value="C2H2 FINGER DOMAIN TRANSCRIPTION FACTOR (EUROFUNG)-RELATED"/>
    <property type="match status" value="1"/>
</dbReference>
<dbReference type="GO" id="GO:0006355">
    <property type="term" value="P:regulation of DNA-templated transcription"/>
    <property type="evidence" value="ECO:0007669"/>
    <property type="project" value="InterPro"/>
</dbReference>
<evidence type="ECO:0008006" key="3">
    <source>
        <dbReference type="Google" id="ProtNLM"/>
    </source>
</evidence>
<keyword evidence="2" id="KW-1185">Reference proteome</keyword>
<dbReference type="Proteomes" id="UP001216150">
    <property type="component" value="Unassembled WGS sequence"/>
</dbReference>
<protein>
    <recommendedName>
        <fullName evidence="3">Fungal N-terminal domain-containing protein</fullName>
    </recommendedName>
</protein>
<dbReference type="EMBL" id="JAQJAC010000006">
    <property type="protein sequence ID" value="KAJ5580520.1"/>
    <property type="molecule type" value="Genomic_DNA"/>
</dbReference>
<sequence>MSSLEAIGAAASIIQVANLGAKLSVELFSFYQRVKNAGESVQLLSNEITLVSAILRELGDNLKDEDASKLCSEEAYRTLDLVLTQSSDVLQQNQKVVDDNDKSGTSRL</sequence>
<accession>A0AAD6DHZ0</accession>
<evidence type="ECO:0000313" key="2">
    <source>
        <dbReference type="Proteomes" id="UP001216150"/>
    </source>
</evidence>
<organism evidence="1 2">
    <name type="scientific">Penicillium hetheringtonii</name>
    <dbReference type="NCBI Taxonomy" id="911720"/>
    <lineage>
        <taxon>Eukaryota</taxon>
        <taxon>Fungi</taxon>
        <taxon>Dikarya</taxon>
        <taxon>Ascomycota</taxon>
        <taxon>Pezizomycotina</taxon>
        <taxon>Eurotiomycetes</taxon>
        <taxon>Eurotiomycetidae</taxon>
        <taxon>Eurotiales</taxon>
        <taxon>Aspergillaceae</taxon>
        <taxon>Penicillium</taxon>
    </lineage>
</organism>
<dbReference type="AlphaFoldDB" id="A0AAD6DHZ0"/>
<dbReference type="PANTHER" id="PTHR36167">
    <property type="entry name" value="C2H2 FINGER DOMAIN TRANSCRIPTION FACTOR (EUROFUNG)-RELATED"/>
    <property type="match status" value="1"/>
</dbReference>
<evidence type="ECO:0000313" key="1">
    <source>
        <dbReference type="EMBL" id="KAJ5580520.1"/>
    </source>
</evidence>
<gene>
    <name evidence="1" type="ORF">N7450_006821</name>
</gene>
<proteinExistence type="predicted"/>
<dbReference type="InterPro" id="IPR039327">
    <property type="entry name" value="CON7-like"/>
</dbReference>